<sequence>MTLKSLLLKAKQADNSNCILPCMGHMQYCQKHFSSCYIICFLIVRL</sequence>
<reference evidence="1 2" key="1">
    <citation type="submission" date="2015-01" db="EMBL/GenBank/DDBJ databases">
        <title>Genome Sequencing of Rickettsiales.</title>
        <authorList>
            <person name="Daugherty S.C."/>
            <person name="Su Q."/>
            <person name="Abolude K."/>
            <person name="Beier-Sexton M."/>
            <person name="Carlyon J.A."/>
            <person name="Carter R."/>
            <person name="Day N.P."/>
            <person name="Dumler S.J."/>
            <person name="Dyachenko V."/>
            <person name="Godinez A."/>
            <person name="Kurtti T.J."/>
            <person name="Lichay M."/>
            <person name="Mullins K.E."/>
            <person name="Ott S."/>
            <person name="Pappas-Brown V."/>
            <person name="Paris D.H."/>
            <person name="Patel P."/>
            <person name="Richards A.L."/>
            <person name="Sadzewicz L."/>
            <person name="Sears K."/>
            <person name="Seidman D."/>
            <person name="Sengamalay N."/>
            <person name="Stenos J."/>
            <person name="Tallon L.J."/>
            <person name="Vincent G."/>
            <person name="Fraser C.M."/>
            <person name="Munderloh U."/>
            <person name="Dunning-Hotopp J.C."/>
        </authorList>
    </citation>
    <scope>NUCLEOTIDE SEQUENCE [LARGE SCALE GENOMIC DNA]</scope>
    <source>
        <strain evidence="1 2">NCH-1</strain>
    </source>
</reference>
<dbReference type="EMBL" id="LANT01000006">
    <property type="protein sequence ID" value="KJV65231.1"/>
    <property type="molecule type" value="Genomic_DNA"/>
</dbReference>
<evidence type="ECO:0000313" key="2">
    <source>
        <dbReference type="Proteomes" id="UP000033754"/>
    </source>
</evidence>
<comment type="caution">
    <text evidence="1">The sequence shown here is derived from an EMBL/GenBank/DDBJ whole genome shotgun (WGS) entry which is preliminary data.</text>
</comment>
<organism evidence="1 2">
    <name type="scientific">Anaplasma phagocytophilum str. NCH-1</name>
    <dbReference type="NCBI Taxonomy" id="1359161"/>
    <lineage>
        <taxon>Bacteria</taxon>
        <taxon>Pseudomonadati</taxon>
        <taxon>Pseudomonadota</taxon>
        <taxon>Alphaproteobacteria</taxon>
        <taxon>Rickettsiales</taxon>
        <taxon>Anaplasmataceae</taxon>
        <taxon>Anaplasma</taxon>
        <taxon>phagocytophilum group</taxon>
    </lineage>
</organism>
<evidence type="ECO:0000313" key="1">
    <source>
        <dbReference type="EMBL" id="KJV65231.1"/>
    </source>
</evidence>
<accession>A0A0F3NBX1</accession>
<gene>
    <name evidence="1" type="ORF">EPHNCH_0845</name>
</gene>
<protein>
    <submittedName>
        <fullName evidence="1">Uncharacterized protein</fullName>
    </submittedName>
</protein>
<dbReference type="PATRIC" id="fig|1359161.3.peg.941"/>
<dbReference type="Proteomes" id="UP000033754">
    <property type="component" value="Unassembled WGS sequence"/>
</dbReference>
<name>A0A0F3NBX1_ANAPH</name>
<proteinExistence type="predicted"/>
<dbReference type="AlphaFoldDB" id="A0A0F3NBX1"/>